<accession>B4K3P2</accession>
<dbReference type="PROSITE" id="PS50240">
    <property type="entry name" value="TRYPSIN_DOM"/>
    <property type="match status" value="1"/>
</dbReference>
<dbReference type="HOGENOM" id="CLU_1346157_0_0_1"/>
<reference evidence="4 5" key="1">
    <citation type="journal article" date="2007" name="Nature">
        <title>Evolution of genes and genomes on the Drosophila phylogeny.</title>
        <authorList>
            <consortium name="Drosophila 12 Genomes Consortium"/>
            <person name="Clark A.G."/>
            <person name="Eisen M.B."/>
            <person name="Smith D.R."/>
            <person name="Bergman C.M."/>
            <person name="Oliver B."/>
            <person name="Markow T.A."/>
            <person name="Kaufman T.C."/>
            <person name="Kellis M."/>
            <person name="Gelbart W."/>
            <person name="Iyer V.N."/>
            <person name="Pollard D.A."/>
            <person name="Sackton T.B."/>
            <person name="Larracuente A.M."/>
            <person name="Singh N.D."/>
            <person name="Abad J.P."/>
            <person name="Abt D.N."/>
            <person name="Adryan B."/>
            <person name="Aguade M."/>
            <person name="Akashi H."/>
            <person name="Anderson W.W."/>
            <person name="Aquadro C.F."/>
            <person name="Ardell D.H."/>
            <person name="Arguello R."/>
            <person name="Artieri C.G."/>
            <person name="Barbash D.A."/>
            <person name="Barker D."/>
            <person name="Barsanti P."/>
            <person name="Batterham P."/>
            <person name="Batzoglou S."/>
            <person name="Begun D."/>
            <person name="Bhutkar A."/>
            <person name="Blanco E."/>
            <person name="Bosak S.A."/>
            <person name="Bradley R.K."/>
            <person name="Brand A.D."/>
            <person name="Brent M.R."/>
            <person name="Brooks A.N."/>
            <person name="Brown R.H."/>
            <person name="Butlin R.K."/>
            <person name="Caggese C."/>
            <person name="Calvi B.R."/>
            <person name="Bernardo de Carvalho A."/>
            <person name="Caspi A."/>
            <person name="Castrezana S."/>
            <person name="Celniker S.E."/>
            <person name="Chang J.L."/>
            <person name="Chapple C."/>
            <person name="Chatterji S."/>
            <person name="Chinwalla A."/>
            <person name="Civetta A."/>
            <person name="Clifton S.W."/>
            <person name="Comeron J.M."/>
            <person name="Costello J.C."/>
            <person name="Coyne J.A."/>
            <person name="Daub J."/>
            <person name="David R.G."/>
            <person name="Delcher A.L."/>
            <person name="Delehaunty K."/>
            <person name="Do C.B."/>
            <person name="Ebling H."/>
            <person name="Edwards K."/>
            <person name="Eickbush T."/>
            <person name="Evans J.D."/>
            <person name="Filipski A."/>
            <person name="Findeiss S."/>
            <person name="Freyhult E."/>
            <person name="Fulton L."/>
            <person name="Fulton R."/>
            <person name="Garcia A.C."/>
            <person name="Gardiner A."/>
            <person name="Garfield D.A."/>
            <person name="Garvin B.E."/>
            <person name="Gibson G."/>
            <person name="Gilbert D."/>
            <person name="Gnerre S."/>
            <person name="Godfrey J."/>
            <person name="Good R."/>
            <person name="Gotea V."/>
            <person name="Gravely B."/>
            <person name="Greenberg A.J."/>
            <person name="Griffiths-Jones S."/>
            <person name="Gross S."/>
            <person name="Guigo R."/>
            <person name="Gustafson E.A."/>
            <person name="Haerty W."/>
            <person name="Hahn M.W."/>
            <person name="Halligan D.L."/>
            <person name="Halpern A.L."/>
            <person name="Halter G.M."/>
            <person name="Han M.V."/>
            <person name="Heger A."/>
            <person name="Hillier L."/>
            <person name="Hinrichs A.S."/>
            <person name="Holmes I."/>
            <person name="Hoskins R.A."/>
            <person name="Hubisz M.J."/>
            <person name="Hultmark D."/>
            <person name="Huntley M.A."/>
            <person name="Jaffe D.B."/>
            <person name="Jagadeeshan S."/>
            <person name="Jeck W.R."/>
            <person name="Johnson J."/>
            <person name="Jones C.D."/>
            <person name="Jordan W.C."/>
            <person name="Karpen G.H."/>
            <person name="Kataoka E."/>
            <person name="Keightley P.D."/>
            <person name="Kheradpour P."/>
            <person name="Kirkness E.F."/>
            <person name="Koerich L.B."/>
            <person name="Kristiansen K."/>
            <person name="Kudrna D."/>
            <person name="Kulathinal R.J."/>
            <person name="Kumar S."/>
            <person name="Kwok R."/>
            <person name="Lander E."/>
            <person name="Langley C.H."/>
            <person name="Lapoint R."/>
            <person name="Lazzaro B.P."/>
            <person name="Lee S.J."/>
            <person name="Levesque L."/>
            <person name="Li R."/>
            <person name="Lin C.F."/>
            <person name="Lin M.F."/>
            <person name="Lindblad-Toh K."/>
            <person name="Llopart A."/>
            <person name="Long M."/>
            <person name="Low L."/>
            <person name="Lozovsky E."/>
            <person name="Lu J."/>
            <person name="Luo M."/>
            <person name="Machado C.A."/>
            <person name="Makalowski W."/>
            <person name="Marzo M."/>
            <person name="Matsuda M."/>
            <person name="Matzkin L."/>
            <person name="McAllister B."/>
            <person name="McBride C.S."/>
            <person name="McKernan B."/>
            <person name="McKernan K."/>
            <person name="Mendez-Lago M."/>
            <person name="Minx P."/>
            <person name="Mollenhauer M.U."/>
            <person name="Montooth K."/>
            <person name="Mount S.M."/>
            <person name="Mu X."/>
            <person name="Myers E."/>
            <person name="Negre B."/>
            <person name="Newfeld S."/>
            <person name="Nielsen R."/>
            <person name="Noor M.A."/>
            <person name="O'Grady P."/>
            <person name="Pachter L."/>
            <person name="Papaceit M."/>
            <person name="Parisi M.J."/>
            <person name="Parisi M."/>
            <person name="Parts L."/>
            <person name="Pedersen J.S."/>
            <person name="Pesole G."/>
            <person name="Phillippy A.M."/>
            <person name="Ponting C.P."/>
            <person name="Pop M."/>
            <person name="Porcelli D."/>
            <person name="Powell J.R."/>
            <person name="Prohaska S."/>
            <person name="Pruitt K."/>
            <person name="Puig M."/>
            <person name="Quesneville H."/>
            <person name="Ram K.R."/>
            <person name="Rand D."/>
            <person name="Rasmussen M.D."/>
            <person name="Reed L.K."/>
            <person name="Reenan R."/>
            <person name="Reily A."/>
            <person name="Remington K.A."/>
            <person name="Rieger T.T."/>
            <person name="Ritchie M.G."/>
            <person name="Robin C."/>
            <person name="Rogers Y.H."/>
            <person name="Rohde C."/>
            <person name="Rozas J."/>
            <person name="Rubenfield M.J."/>
            <person name="Ruiz A."/>
            <person name="Russo S."/>
            <person name="Salzberg S.L."/>
            <person name="Sanchez-Gracia A."/>
            <person name="Saranga D.J."/>
            <person name="Sato H."/>
            <person name="Schaeffer S.W."/>
            <person name="Schatz M.C."/>
            <person name="Schlenke T."/>
            <person name="Schwartz R."/>
            <person name="Segarra C."/>
            <person name="Singh R.S."/>
            <person name="Sirot L."/>
            <person name="Sirota M."/>
            <person name="Sisneros N.B."/>
            <person name="Smith C.D."/>
            <person name="Smith T.F."/>
            <person name="Spieth J."/>
            <person name="Stage D.E."/>
            <person name="Stark A."/>
            <person name="Stephan W."/>
            <person name="Strausberg R.L."/>
            <person name="Strempel S."/>
            <person name="Sturgill D."/>
            <person name="Sutton G."/>
            <person name="Sutton G.G."/>
            <person name="Tao W."/>
            <person name="Teichmann S."/>
            <person name="Tobari Y.N."/>
            <person name="Tomimura Y."/>
            <person name="Tsolas J.M."/>
            <person name="Valente V.L."/>
            <person name="Venter E."/>
            <person name="Venter J.C."/>
            <person name="Vicario S."/>
            <person name="Vieira F.G."/>
            <person name="Vilella A.J."/>
            <person name="Villasante A."/>
            <person name="Walenz B."/>
            <person name="Wang J."/>
            <person name="Wasserman M."/>
            <person name="Watts T."/>
            <person name="Wilson D."/>
            <person name="Wilson R.K."/>
            <person name="Wing R.A."/>
            <person name="Wolfner M.F."/>
            <person name="Wong A."/>
            <person name="Wong G.K."/>
            <person name="Wu C.I."/>
            <person name="Wu G."/>
            <person name="Yamamoto D."/>
            <person name="Yang H.P."/>
            <person name="Yang S.P."/>
            <person name="Yorke J.A."/>
            <person name="Yoshida K."/>
            <person name="Zdobnov E."/>
            <person name="Zhang P."/>
            <person name="Zhang Y."/>
            <person name="Zimin A.V."/>
            <person name="Baldwin J."/>
            <person name="Abdouelleil A."/>
            <person name="Abdulkadir J."/>
            <person name="Abebe A."/>
            <person name="Abera B."/>
            <person name="Abreu J."/>
            <person name="Acer S.C."/>
            <person name="Aftuck L."/>
            <person name="Alexander A."/>
            <person name="An P."/>
            <person name="Anderson E."/>
            <person name="Anderson S."/>
            <person name="Arachi H."/>
            <person name="Azer M."/>
            <person name="Bachantsang P."/>
            <person name="Barry A."/>
            <person name="Bayul T."/>
            <person name="Berlin A."/>
            <person name="Bessette D."/>
            <person name="Bloom T."/>
            <person name="Blye J."/>
            <person name="Boguslavskiy L."/>
            <person name="Bonnet C."/>
            <person name="Boukhgalter B."/>
            <person name="Bourzgui I."/>
            <person name="Brown A."/>
            <person name="Cahill P."/>
            <person name="Channer S."/>
            <person name="Cheshatsang Y."/>
            <person name="Chuda L."/>
            <person name="Citroen M."/>
            <person name="Collymore A."/>
            <person name="Cooke P."/>
            <person name="Costello M."/>
            <person name="D'Aco K."/>
            <person name="Daza R."/>
            <person name="De Haan G."/>
            <person name="DeGray S."/>
            <person name="DeMaso C."/>
            <person name="Dhargay N."/>
            <person name="Dooley K."/>
            <person name="Dooley E."/>
            <person name="Doricent M."/>
            <person name="Dorje P."/>
            <person name="Dorjee K."/>
            <person name="Dupes A."/>
            <person name="Elong R."/>
            <person name="Falk J."/>
            <person name="Farina A."/>
            <person name="Faro S."/>
            <person name="Ferguson D."/>
            <person name="Fisher S."/>
            <person name="Foley C.D."/>
            <person name="Franke A."/>
            <person name="Friedrich D."/>
            <person name="Gadbois L."/>
            <person name="Gearin G."/>
            <person name="Gearin C.R."/>
            <person name="Giannoukos G."/>
            <person name="Goode T."/>
            <person name="Graham J."/>
            <person name="Grandbois E."/>
            <person name="Grewal S."/>
            <person name="Gyaltsen K."/>
            <person name="Hafez N."/>
            <person name="Hagos B."/>
            <person name="Hall J."/>
            <person name="Henson C."/>
            <person name="Hollinger A."/>
            <person name="Honan T."/>
            <person name="Huard M.D."/>
            <person name="Hughes L."/>
            <person name="Hurhula B."/>
            <person name="Husby M.E."/>
            <person name="Kamat A."/>
            <person name="Kanga B."/>
            <person name="Kashin S."/>
            <person name="Khazanovich D."/>
            <person name="Kisner P."/>
            <person name="Lance K."/>
            <person name="Lara M."/>
            <person name="Lee W."/>
            <person name="Lennon N."/>
            <person name="Letendre F."/>
            <person name="LeVine R."/>
            <person name="Lipovsky A."/>
            <person name="Liu X."/>
            <person name="Liu J."/>
            <person name="Liu S."/>
            <person name="Lokyitsang T."/>
            <person name="Lokyitsang Y."/>
            <person name="Lubonja R."/>
            <person name="Lui A."/>
            <person name="MacDonald P."/>
            <person name="Magnisalis V."/>
            <person name="Maru K."/>
            <person name="Matthews C."/>
            <person name="McCusker W."/>
            <person name="McDonough S."/>
            <person name="Mehta T."/>
            <person name="Meldrim J."/>
            <person name="Meneus L."/>
            <person name="Mihai O."/>
            <person name="Mihalev A."/>
            <person name="Mihova T."/>
            <person name="Mittelman R."/>
            <person name="Mlenga V."/>
            <person name="Montmayeur A."/>
            <person name="Mulrain L."/>
            <person name="Navidi A."/>
            <person name="Naylor J."/>
            <person name="Negash T."/>
            <person name="Nguyen T."/>
            <person name="Nguyen N."/>
            <person name="Nicol R."/>
            <person name="Norbu C."/>
            <person name="Norbu N."/>
            <person name="Novod N."/>
            <person name="O'Neill B."/>
            <person name="Osman S."/>
            <person name="Markiewicz E."/>
            <person name="Oyono O.L."/>
            <person name="Patti C."/>
            <person name="Phunkhang P."/>
            <person name="Pierre F."/>
            <person name="Priest M."/>
            <person name="Raghuraman S."/>
            <person name="Rege F."/>
            <person name="Reyes R."/>
            <person name="Rise C."/>
            <person name="Rogov P."/>
            <person name="Ross K."/>
            <person name="Ryan E."/>
            <person name="Settipalli S."/>
            <person name="Shea T."/>
            <person name="Sherpa N."/>
            <person name="Shi L."/>
            <person name="Shih D."/>
            <person name="Sparrow T."/>
            <person name="Spaulding J."/>
            <person name="Stalker J."/>
            <person name="Stange-Thomann N."/>
            <person name="Stavropoulos S."/>
            <person name="Stone C."/>
            <person name="Strader C."/>
            <person name="Tesfaye S."/>
            <person name="Thomson T."/>
            <person name="Thoulutsang Y."/>
            <person name="Thoulutsang D."/>
            <person name="Topham K."/>
            <person name="Topping I."/>
            <person name="Tsamla T."/>
            <person name="Vassiliev H."/>
            <person name="Vo A."/>
            <person name="Wangchuk T."/>
            <person name="Wangdi T."/>
            <person name="Weiand M."/>
            <person name="Wilkinson J."/>
            <person name="Wilson A."/>
            <person name="Yadav S."/>
            <person name="Young G."/>
            <person name="Yu Q."/>
            <person name="Zembek L."/>
            <person name="Zhong D."/>
            <person name="Zimmer A."/>
            <person name="Zwirko Z."/>
            <person name="Jaffe D.B."/>
            <person name="Alvarez P."/>
            <person name="Brockman W."/>
            <person name="Butler J."/>
            <person name="Chin C."/>
            <person name="Gnerre S."/>
            <person name="Grabherr M."/>
            <person name="Kleber M."/>
            <person name="Mauceli E."/>
            <person name="MacCallum I."/>
        </authorList>
    </citation>
    <scope>NUCLEOTIDE SEQUENCE [LARGE SCALE GENOMIC DNA]</scope>
    <source>
        <strain evidence="5">Tucson 15287-2541.00</strain>
    </source>
</reference>
<dbReference type="OMA" id="FCTSSHI"/>
<keyword evidence="5" id="KW-1185">Reference proteome</keyword>
<dbReference type="InterPro" id="IPR009003">
    <property type="entry name" value="Peptidase_S1_PA"/>
</dbReference>
<keyword evidence="1" id="KW-1015">Disulfide bond</keyword>
<evidence type="ECO:0000313" key="4">
    <source>
        <dbReference type="EMBL" id="EDV90302.1"/>
    </source>
</evidence>
<dbReference type="InParanoid" id="B4K3P2"/>
<dbReference type="OrthoDB" id="547031at2759"/>
<dbReference type="eggNOG" id="KOG3627">
    <property type="taxonomic scope" value="Eukaryota"/>
</dbReference>
<evidence type="ECO:0000313" key="5">
    <source>
        <dbReference type="Proteomes" id="UP000001070"/>
    </source>
</evidence>
<comment type="similarity">
    <text evidence="2">Belongs to the peptidase S1 family. CLIP subfamily.</text>
</comment>
<feature type="non-terminal residue" evidence="4">
    <location>
        <position position="1"/>
    </location>
</feature>
<evidence type="ECO:0000256" key="1">
    <source>
        <dbReference type="ARBA" id="ARBA00023157"/>
    </source>
</evidence>
<feature type="domain" description="Peptidase S1" evidence="3">
    <location>
        <begin position="1"/>
        <end position="201"/>
    </location>
</feature>
<protein>
    <submittedName>
        <fullName evidence="4">GH23516</fullName>
    </submittedName>
</protein>
<dbReference type="AlphaFoldDB" id="B4K3P2"/>
<dbReference type="InterPro" id="IPR001254">
    <property type="entry name" value="Trypsin_dom"/>
</dbReference>
<dbReference type="SUPFAM" id="SSF50494">
    <property type="entry name" value="Trypsin-like serine proteases"/>
    <property type="match status" value="1"/>
</dbReference>
<dbReference type="GO" id="GO:0006508">
    <property type="term" value="P:proteolysis"/>
    <property type="evidence" value="ECO:0007669"/>
    <property type="project" value="InterPro"/>
</dbReference>
<dbReference type="EMBL" id="CH924266">
    <property type="protein sequence ID" value="EDV90302.1"/>
    <property type="molecule type" value="Genomic_DNA"/>
</dbReference>
<dbReference type="SMART" id="SM00020">
    <property type="entry name" value="Tryp_SPc"/>
    <property type="match status" value="1"/>
</dbReference>
<evidence type="ECO:0000256" key="2">
    <source>
        <dbReference type="ARBA" id="ARBA00024195"/>
    </source>
</evidence>
<dbReference type="GO" id="GO:0004252">
    <property type="term" value="F:serine-type endopeptidase activity"/>
    <property type="evidence" value="ECO:0007669"/>
    <property type="project" value="InterPro"/>
</dbReference>
<dbReference type="Gene3D" id="2.40.10.10">
    <property type="entry name" value="Trypsin-like serine proteases"/>
    <property type="match status" value="2"/>
</dbReference>
<organism evidence="5">
    <name type="scientific">Drosophila grimshawi</name>
    <name type="common">Hawaiian fruit fly</name>
    <name type="synonym">Idiomyia grimshawi</name>
    <dbReference type="NCBI Taxonomy" id="7222"/>
    <lineage>
        <taxon>Eukaryota</taxon>
        <taxon>Metazoa</taxon>
        <taxon>Ecdysozoa</taxon>
        <taxon>Arthropoda</taxon>
        <taxon>Hexapoda</taxon>
        <taxon>Insecta</taxon>
        <taxon>Pterygota</taxon>
        <taxon>Neoptera</taxon>
        <taxon>Endopterygota</taxon>
        <taxon>Diptera</taxon>
        <taxon>Brachycera</taxon>
        <taxon>Muscomorpha</taxon>
        <taxon>Ephydroidea</taxon>
        <taxon>Drosophilidae</taxon>
        <taxon>Drosophila</taxon>
        <taxon>Hawaiian Drosophila</taxon>
    </lineage>
</organism>
<dbReference type="InterPro" id="IPR051487">
    <property type="entry name" value="Ser/Thr_Proteases_Immune/Dev"/>
</dbReference>
<name>B4K3P2_DROGR</name>
<dbReference type="FunCoup" id="B4K3P2">
    <property type="interactions" value="29"/>
</dbReference>
<proteinExistence type="inferred from homology"/>
<dbReference type="Pfam" id="PF00089">
    <property type="entry name" value="Trypsin"/>
    <property type="match status" value="1"/>
</dbReference>
<dbReference type="Proteomes" id="UP000001070">
    <property type="component" value="Unassembled WGS sequence"/>
</dbReference>
<dbReference type="InterPro" id="IPR043504">
    <property type="entry name" value="Peptidase_S1_PA_chymotrypsin"/>
</dbReference>
<dbReference type="PhylomeDB" id="B4K3P2"/>
<sequence>NSFQLLRIVLKALRYLTTDVDCNNSTTKTTCLSNIESFGIESVIIHENFETPTSFSNDIALIKLKSKVDVKEHNSPICLPVNAALEKEATSRETLLHTGWGYNNWGLSNVKLHEVIVNNNVANQTCGPLIPVKSENHICFSASSETLCRGTSGNPLSGLVDYSGMKRFVQFAIVSFGYRNCNPSVGINVARFMPWITNVLAEES</sequence>
<gene>
    <name evidence="4" type="primary">Dgri\GH23516</name>
    <name evidence="4" type="ORF">Dgri_GH23516</name>
</gene>
<dbReference type="PANTHER" id="PTHR24256">
    <property type="entry name" value="TRYPTASE-RELATED"/>
    <property type="match status" value="1"/>
</dbReference>
<evidence type="ECO:0000259" key="3">
    <source>
        <dbReference type="PROSITE" id="PS50240"/>
    </source>
</evidence>